<feature type="domain" description="Transketolase-like pyrimidine-binding" evidence="7">
    <location>
        <begin position="409"/>
        <end position="585"/>
    </location>
</feature>
<dbReference type="AlphaFoldDB" id="A0A1H4U7S2"/>
<dbReference type="Pfam" id="PF02779">
    <property type="entry name" value="Transket_pyr"/>
    <property type="match status" value="1"/>
</dbReference>
<evidence type="ECO:0000256" key="1">
    <source>
        <dbReference type="ARBA" id="ARBA00001964"/>
    </source>
</evidence>
<dbReference type="CDD" id="cd07036">
    <property type="entry name" value="TPP_PYR_E1-PDHc-beta_like"/>
    <property type="match status" value="1"/>
</dbReference>
<dbReference type="CDD" id="cd02000">
    <property type="entry name" value="TPP_E1_PDC_ADC_BCADC"/>
    <property type="match status" value="1"/>
</dbReference>
<evidence type="ECO:0000256" key="5">
    <source>
        <dbReference type="ARBA" id="ARBA00023052"/>
    </source>
</evidence>
<sequence>MPHRSPLTTDVPWTALSATDADWAEAEPTLLRTMHAQLVLVRAFEESVLDLAGNGLVHGPAHSSIGQEGGAVGSIVTLRSGDTVNGSHRGHHQFLAKALAHVRPLGDGGAGNGLDPRDKVEPEVREVLHRTLSEICGLAAGYCNGRGGSMHLKWQEAGAMGTNAIVGGGVPQAVGFAWSHRQAGTDDVSVAYFGDGAMNIGSVLESLNLAAAWRLPVLFFVENNQYAVATTVAESTAEVRLSARGPGFGIPSWRVDGMDPLAVHLATQEALDHLRSGRGPAIIEADVYRYFHQNGPFPGSAFGYREKSEEKAWRERDPIAMVRRRLVDLGLHTDAELTAYDEHVRAVMADVTAEIVEPAPGGRPGERRIRASAWPDPGFVDVGLVGDLSELAAVESVEEESWPGELAESGFIDVVAEVMGRRLESDVRVVVMGEDIHRLNGGTNGATRGLAARFPDRVLGTPISENAFTGLAGGIALDGRYRPVVELMFADFMWVAADQVFNQIGKARHMFGGDDAVPLVIRSKVAAGTGYGSQHSMDPAGVLAMSPGLRICAPTTPFDYVGMMNAALTCDDPVVVLEHVDLYASKGLAPVEDRDYLLEVGRARVRRSGEHLTVLTYLSMVDTTLRAAEVLHAETGLDVEVVDLRWLDRHSLDWDTISESVRRTTNVVVVEQGARATSYGAWLADEVQRRLFDWLDQPVQRVTGAMASPSISKVLEAAALAQEADVVAALRAMDPRISPSSSEATSSLEGGVA</sequence>
<dbReference type="STRING" id="402596.SAMN04489844_2688"/>
<dbReference type="SMART" id="SM00861">
    <property type="entry name" value="Transket_pyr"/>
    <property type="match status" value="1"/>
</dbReference>
<dbReference type="InterPro" id="IPR029061">
    <property type="entry name" value="THDP-binding"/>
</dbReference>
<comment type="catalytic activity">
    <reaction evidence="6">
        <text>N(6)-[(R)-lipoyl]-L-lysyl-[protein] + 2-oxoglutarate + H(+) = N(6)-[(R)-S(8)-succinyldihydrolipoyl]-L-lysyl-[protein] + CO2</text>
        <dbReference type="Rhea" id="RHEA:12188"/>
        <dbReference type="Rhea" id="RHEA-COMP:10474"/>
        <dbReference type="Rhea" id="RHEA-COMP:20092"/>
        <dbReference type="ChEBI" id="CHEBI:15378"/>
        <dbReference type="ChEBI" id="CHEBI:16526"/>
        <dbReference type="ChEBI" id="CHEBI:16810"/>
        <dbReference type="ChEBI" id="CHEBI:83099"/>
        <dbReference type="ChEBI" id="CHEBI:83120"/>
        <dbReference type="EC" id="1.2.4.2"/>
    </reaction>
</comment>
<protein>
    <recommendedName>
        <fullName evidence="2">dihydrolipoyllysine-residue succinyltransferase</fullName>
        <ecNumber evidence="2">2.3.1.61</ecNumber>
    </recommendedName>
</protein>
<dbReference type="GO" id="GO:0004149">
    <property type="term" value="F:dihydrolipoyllysine-residue succinyltransferase activity"/>
    <property type="evidence" value="ECO:0007669"/>
    <property type="project" value="UniProtKB-EC"/>
</dbReference>
<dbReference type="GO" id="GO:0000287">
    <property type="term" value="F:magnesium ion binding"/>
    <property type="evidence" value="ECO:0007669"/>
    <property type="project" value="UniProtKB-ARBA"/>
</dbReference>
<keyword evidence="9" id="KW-1185">Reference proteome</keyword>
<evidence type="ECO:0000256" key="4">
    <source>
        <dbReference type="ARBA" id="ARBA00023002"/>
    </source>
</evidence>
<dbReference type="Pfam" id="PF00676">
    <property type="entry name" value="E1_dh"/>
    <property type="match status" value="1"/>
</dbReference>
<dbReference type="EC" id="2.3.1.61" evidence="2"/>
<keyword evidence="5" id="KW-0786">Thiamine pyrophosphate</keyword>
<evidence type="ECO:0000259" key="7">
    <source>
        <dbReference type="SMART" id="SM00861"/>
    </source>
</evidence>
<keyword evidence="3" id="KW-0816">Tricarboxylic acid cycle</keyword>
<accession>A0A1H4U7S2</accession>
<dbReference type="Gene3D" id="3.40.50.970">
    <property type="match status" value="2"/>
</dbReference>
<dbReference type="EMBL" id="FNRT01000002">
    <property type="protein sequence ID" value="SEC64234.1"/>
    <property type="molecule type" value="Genomic_DNA"/>
</dbReference>
<evidence type="ECO:0000256" key="2">
    <source>
        <dbReference type="ARBA" id="ARBA00012945"/>
    </source>
</evidence>
<dbReference type="Pfam" id="PF02780">
    <property type="entry name" value="Transketolase_C"/>
    <property type="match status" value="1"/>
</dbReference>
<gene>
    <name evidence="8" type="ORF">SAMN04489844_2688</name>
</gene>
<evidence type="ECO:0000313" key="8">
    <source>
        <dbReference type="EMBL" id="SEC64234.1"/>
    </source>
</evidence>
<dbReference type="GO" id="GO:0006099">
    <property type="term" value="P:tricarboxylic acid cycle"/>
    <property type="evidence" value="ECO:0007669"/>
    <property type="project" value="UniProtKB-KW"/>
</dbReference>
<evidence type="ECO:0000256" key="6">
    <source>
        <dbReference type="ARBA" id="ARBA00051911"/>
    </source>
</evidence>
<dbReference type="SUPFAM" id="SSF52922">
    <property type="entry name" value="TK C-terminal domain-like"/>
    <property type="match status" value="1"/>
</dbReference>
<reference evidence="9" key="1">
    <citation type="submission" date="2016-10" db="EMBL/GenBank/DDBJ databases">
        <authorList>
            <person name="Varghese N."/>
            <person name="Submissions S."/>
        </authorList>
    </citation>
    <scope>NUCLEOTIDE SEQUENCE [LARGE SCALE GENOMIC DNA]</scope>
    <source>
        <strain evidence="9">DSM 22017</strain>
    </source>
</reference>
<dbReference type="GO" id="GO:0004591">
    <property type="term" value="F:oxoglutarate dehydrogenase (succinyl-transferring) activity"/>
    <property type="evidence" value="ECO:0007669"/>
    <property type="project" value="UniProtKB-EC"/>
</dbReference>
<dbReference type="SUPFAM" id="SSF52518">
    <property type="entry name" value="Thiamin diphosphate-binding fold (THDP-binding)"/>
    <property type="match status" value="2"/>
</dbReference>
<dbReference type="OrthoDB" id="9766715at2"/>
<dbReference type="InterPro" id="IPR033248">
    <property type="entry name" value="Transketolase_C"/>
</dbReference>
<organism evidence="8 9">
    <name type="scientific">Nocardioides exalbidus</name>
    <dbReference type="NCBI Taxonomy" id="402596"/>
    <lineage>
        <taxon>Bacteria</taxon>
        <taxon>Bacillati</taxon>
        <taxon>Actinomycetota</taxon>
        <taxon>Actinomycetes</taxon>
        <taxon>Propionibacteriales</taxon>
        <taxon>Nocardioidaceae</taxon>
        <taxon>Nocardioides</taxon>
    </lineage>
</organism>
<dbReference type="Proteomes" id="UP000198742">
    <property type="component" value="Unassembled WGS sequence"/>
</dbReference>
<dbReference type="Gene3D" id="3.40.50.920">
    <property type="match status" value="1"/>
</dbReference>
<dbReference type="InterPro" id="IPR001017">
    <property type="entry name" value="DH_E1"/>
</dbReference>
<name>A0A1H4U7S2_9ACTN</name>
<dbReference type="InterPro" id="IPR009014">
    <property type="entry name" value="Transketo_C/PFOR_II"/>
</dbReference>
<dbReference type="PANTHER" id="PTHR43257">
    <property type="entry name" value="PYRUVATE DEHYDROGENASE E1 COMPONENT BETA SUBUNIT"/>
    <property type="match status" value="1"/>
</dbReference>
<comment type="cofactor">
    <cofactor evidence="1">
        <name>thiamine diphosphate</name>
        <dbReference type="ChEBI" id="CHEBI:58937"/>
    </cofactor>
</comment>
<proteinExistence type="predicted"/>
<dbReference type="RefSeq" id="WP_090969551.1">
    <property type="nucleotide sequence ID" value="NZ_FNRT01000002.1"/>
</dbReference>
<evidence type="ECO:0000256" key="3">
    <source>
        <dbReference type="ARBA" id="ARBA00022532"/>
    </source>
</evidence>
<dbReference type="PANTHER" id="PTHR43257:SF2">
    <property type="entry name" value="PYRUVATE DEHYDROGENASE E1 COMPONENT SUBUNIT BETA"/>
    <property type="match status" value="1"/>
</dbReference>
<dbReference type="InterPro" id="IPR005475">
    <property type="entry name" value="Transketolase-like_Pyr-bd"/>
</dbReference>
<keyword evidence="4" id="KW-0560">Oxidoreductase</keyword>
<evidence type="ECO:0000313" key="9">
    <source>
        <dbReference type="Proteomes" id="UP000198742"/>
    </source>
</evidence>